<dbReference type="RefSeq" id="WP_091256970.1">
    <property type="nucleotide sequence ID" value="NZ_FNDB01000005.1"/>
</dbReference>
<dbReference type="Gene3D" id="3.10.450.50">
    <property type="match status" value="1"/>
</dbReference>
<organism evidence="1 2">
    <name type="scientific">Flavobacterium omnivorum</name>
    <dbReference type="NCBI Taxonomy" id="178355"/>
    <lineage>
        <taxon>Bacteria</taxon>
        <taxon>Pseudomonadati</taxon>
        <taxon>Bacteroidota</taxon>
        <taxon>Flavobacteriia</taxon>
        <taxon>Flavobacteriales</taxon>
        <taxon>Flavobacteriaceae</taxon>
        <taxon>Flavobacterium</taxon>
    </lineage>
</organism>
<dbReference type="InterPro" id="IPR032710">
    <property type="entry name" value="NTF2-like_dom_sf"/>
</dbReference>
<dbReference type="EMBL" id="FNDB01000005">
    <property type="protein sequence ID" value="SDH21373.1"/>
    <property type="molecule type" value="Genomic_DNA"/>
</dbReference>
<proteinExistence type="predicted"/>
<reference evidence="2" key="1">
    <citation type="submission" date="2016-10" db="EMBL/GenBank/DDBJ databases">
        <authorList>
            <person name="Varghese N."/>
            <person name="Submissions S."/>
        </authorList>
    </citation>
    <scope>NUCLEOTIDE SEQUENCE [LARGE SCALE GENOMIC DNA]</scope>
    <source>
        <strain evidence="2">CGMCC 1.2747</strain>
    </source>
</reference>
<dbReference type="AlphaFoldDB" id="A0A1G8AKK1"/>
<dbReference type="PROSITE" id="PS51257">
    <property type="entry name" value="PROKAR_LIPOPROTEIN"/>
    <property type="match status" value="1"/>
</dbReference>
<evidence type="ECO:0000313" key="2">
    <source>
        <dbReference type="Proteomes" id="UP000199274"/>
    </source>
</evidence>
<protein>
    <recommendedName>
        <fullName evidence="3">Endo-arabinase</fullName>
    </recommendedName>
</protein>
<accession>A0A1G8AKK1</accession>
<dbReference type="OrthoDB" id="8432779at2"/>
<dbReference type="Proteomes" id="UP000199274">
    <property type="component" value="Unassembled WGS sequence"/>
</dbReference>
<dbReference type="SUPFAM" id="SSF54427">
    <property type="entry name" value="NTF2-like"/>
    <property type="match status" value="1"/>
</dbReference>
<evidence type="ECO:0008006" key="3">
    <source>
        <dbReference type="Google" id="ProtNLM"/>
    </source>
</evidence>
<evidence type="ECO:0000313" key="1">
    <source>
        <dbReference type="EMBL" id="SDH21373.1"/>
    </source>
</evidence>
<gene>
    <name evidence="1" type="ORF">SAMN04488062_10564</name>
</gene>
<name>A0A1G8AKK1_9FLAO</name>
<dbReference type="STRING" id="178355.SAMN04488062_10564"/>
<keyword evidence="2" id="KW-1185">Reference proteome</keyword>
<sequence>MNYKTLLYTLIAVTLIACNQKSDESENIKKLLEKESATWRAGDGKGHAECWHIQPYSRILVSTADGHTFDIPAIAMTNTDPKSMGNGGYAINTNYKMNITGNNAWVSHDEVSTAKNGKRSYSHEIRLVEKIKGEWKLVGQSIHVYKSER</sequence>